<feature type="transmembrane region" description="Helical" evidence="2">
    <location>
        <begin position="869"/>
        <end position="902"/>
    </location>
</feature>
<proteinExistence type="predicted"/>
<feature type="transmembrane region" description="Helical" evidence="2">
    <location>
        <begin position="368"/>
        <end position="394"/>
    </location>
</feature>
<dbReference type="InterPro" id="IPR050250">
    <property type="entry name" value="Macrolide_Exporter_MacB"/>
</dbReference>
<dbReference type="PANTHER" id="PTHR30572">
    <property type="entry name" value="MEMBRANE COMPONENT OF TRANSPORTER-RELATED"/>
    <property type="match status" value="1"/>
</dbReference>
<feature type="transmembrane region" description="Helical" evidence="2">
    <location>
        <begin position="922"/>
        <end position="945"/>
    </location>
</feature>
<feature type="transmembrane region" description="Helical" evidence="2">
    <location>
        <begin position="499"/>
        <end position="517"/>
    </location>
</feature>
<reference evidence="3" key="1">
    <citation type="submission" date="2024-07" db="EMBL/GenBank/DDBJ databases">
        <authorList>
            <person name="Yu S.T."/>
        </authorList>
    </citation>
    <scope>NUCLEOTIDE SEQUENCE</scope>
    <source>
        <strain evidence="3">Y1</strain>
    </source>
</reference>
<protein>
    <recommendedName>
        <fullName evidence="4">ABC transporter permease</fullName>
    </recommendedName>
</protein>
<feature type="transmembrane region" description="Helical" evidence="2">
    <location>
        <begin position="327"/>
        <end position="347"/>
    </location>
</feature>
<dbReference type="EMBL" id="CP163445">
    <property type="protein sequence ID" value="XDQ78161.1"/>
    <property type="molecule type" value="Genomic_DNA"/>
</dbReference>
<feature type="transmembrane region" description="Helical" evidence="2">
    <location>
        <begin position="824"/>
        <end position="848"/>
    </location>
</feature>
<feature type="transmembrane region" description="Helical" evidence="2">
    <location>
        <begin position="400"/>
        <end position="420"/>
    </location>
</feature>
<keyword evidence="2" id="KW-1133">Transmembrane helix</keyword>
<feature type="transmembrane region" description="Helical" evidence="2">
    <location>
        <begin position="468"/>
        <end position="487"/>
    </location>
</feature>
<keyword evidence="2" id="KW-0472">Membrane</keyword>
<evidence type="ECO:0000256" key="1">
    <source>
        <dbReference type="SAM" id="MobiDB-lite"/>
    </source>
</evidence>
<evidence type="ECO:0000256" key="2">
    <source>
        <dbReference type="SAM" id="Phobius"/>
    </source>
</evidence>
<evidence type="ECO:0008006" key="4">
    <source>
        <dbReference type="Google" id="ProtNLM"/>
    </source>
</evidence>
<organism evidence="3">
    <name type="scientific">Streptomyces sp. Y1</name>
    <dbReference type="NCBI Taxonomy" id="3238634"/>
    <lineage>
        <taxon>Bacteria</taxon>
        <taxon>Bacillati</taxon>
        <taxon>Actinomycetota</taxon>
        <taxon>Actinomycetes</taxon>
        <taxon>Kitasatosporales</taxon>
        <taxon>Streptomycetaceae</taxon>
        <taxon>Streptomyces</taxon>
    </lineage>
</organism>
<dbReference type="GO" id="GO:0005886">
    <property type="term" value="C:plasma membrane"/>
    <property type="evidence" value="ECO:0007669"/>
    <property type="project" value="TreeGrafter"/>
</dbReference>
<dbReference type="GO" id="GO:0022857">
    <property type="term" value="F:transmembrane transporter activity"/>
    <property type="evidence" value="ECO:0007669"/>
    <property type="project" value="TreeGrafter"/>
</dbReference>
<keyword evidence="2" id="KW-0812">Transmembrane</keyword>
<gene>
    <name evidence="3" type="ORF">AB2U05_06585</name>
</gene>
<name>A0AB39TFA2_9ACTN</name>
<feature type="region of interest" description="Disordered" evidence="1">
    <location>
        <begin position="442"/>
        <end position="465"/>
    </location>
</feature>
<sequence length="960" mass="99264">MTSTAAEDRRRRVRWVRTRLRADVPAALLTAALALVTVFLAAAFPRVQDRGADAALRDYVGHRSLHTTSLQYTSRTRPADTAADLAALHDTLAARLGTALTLSPPGEAHGARALGQAPLNNPGYTRIVRSTAPTMDLLYLHGLADRVTLTDGTWPGPAAADGPLPIVLNRRAAETIGIRIGDTIDNGTDKSGAPRSTSVVGFYRVNDPQDPFWDDLGCPDRACLRLDGLGNNWWQTTAFTGADSLPALARWGAGAEDFWRLPVDPAALRADRLDHTRATVRSFLTGRDAKTLVAATGRTDLRTASFLPDTLDRADARYRAAMPLGTIGPAAVAGTAAVVLCLAAALTTDRRRAEIHLLRARGGSRGGVLLRLLGEGAVTVLPAAALGTALALVLLPTPRWGHAVTAALAATLLALLAFPARAALLWSGPRVRAGAGVRVPSRARLRTRPRTRTRPRSRSGAAGGPRRLVGELTVLAVTVAAVAEARRRGLGHPGAASDPLLIAAPLLIAVTVGLLLARLQPLLIGRLAALARRGRGLIGFLGLARAARGTTGRRRASALPLLALLIAVTATGFGATVLDTVDHSRLRAARLATGGDIAVTVPDFATLPASFTDAAADLPGVRGATAVRVEPRALFVGAGADYTKVIAVVAEPQAYAELARAAGTDTFDPAALTGTPGGPDTPVPALFSRDLAARLAAGPPTLHLPSGSVLRTTVAGTVTTTPALPDPGLPFVVVPAGPAAHRLPELAPPTAWLAAGDPDPEQVRTLLRERGLTRTTGIIDLIQADATAAGRATHGLPPGYAVRSSREIAADLADDPLQQAAGRLFRLAAVAAAGFALLAVLLTLLRAAPDRAAVLARLRTMGLRPRQGLALIVAEALPETLTATAGGGLAALAAVALLGPALDLSSLVGARVGHALAPEPLPVLLPAGGLALLIGLAVVLETLVAGRRRLTTELRAGEHP</sequence>
<dbReference type="RefSeq" id="WP_369182692.1">
    <property type="nucleotide sequence ID" value="NZ_CP163445.1"/>
</dbReference>
<evidence type="ECO:0000313" key="3">
    <source>
        <dbReference type="EMBL" id="XDQ78161.1"/>
    </source>
</evidence>
<dbReference type="PANTHER" id="PTHR30572:SF4">
    <property type="entry name" value="ABC TRANSPORTER PERMEASE YTRF"/>
    <property type="match status" value="1"/>
</dbReference>
<accession>A0AB39TFA2</accession>
<dbReference type="AlphaFoldDB" id="A0AB39TFA2"/>
<feature type="compositionally biased region" description="Basic residues" evidence="1">
    <location>
        <begin position="442"/>
        <end position="457"/>
    </location>
</feature>
<feature type="transmembrane region" description="Helical" evidence="2">
    <location>
        <begin position="558"/>
        <end position="578"/>
    </location>
</feature>